<evidence type="ECO:0000313" key="2">
    <source>
        <dbReference type="EMBL" id="KAK9164496.1"/>
    </source>
</evidence>
<accession>A0AAP0L503</accession>
<feature type="region of interest" description="Disordered" evidence="1">
    <location>
        <begin position="103"/>
        <end position="124"/>
    </location>
</feature>
<organism evidence="2 3">
    <name type="scientific">Stephania yunnanensis</name>
    <dbReference type="NCBI Taxonomy" id="152371"/>
    <lineage>
        <taxon>Eukaryota</taxon>
        <taxon>Viridiplantae</taxon>
        <taxon>Streptophyta</taxon>
        <taxon>Embryophyta</taxon>
        <taxon>Tracheophyta</taxon>
        <taxon>Spermatophyta</taxon>
        <taxon>Magnoliopsida</taxon>
        <taxon>Ranunculales</taxon>
        <taxon>Menispermaceae</taxon>
        <taxon>Menispermoideae</taxon>
        <taxon>Cissampelideae</taxon>
        <taxon>Stephania</taxon>
    </lineage>
</organism>
<comment type="caution">
    <text evidence="2">The sequence shown here is derived from an EMBL/GenBank/DDBJ whole genome shotgun (WGS) entry which is preliminary data.</text>
</comment>
<dbReference type="AlphaFoldDB" id="A0AAP0L503"/>
<gene>
    <name evidence="2" type="ORF">Syun_005398</name>
</gene>
<feature type="region of interest" description="Disordered" evidence="1">
    <location>
        <begin position="1"/>
        <end position="23"/>
    </location>
</feature>
<proteinExistence type="predicted"/>
<evidence type="ECO:0000256" key="1">
    <source>
        <dbReference type="SAM" id="MobiDB-lite"/>
    </source>
</evidence>
<protein>
    <submittedName>
        <fullName evidence="2">Uncharacterized protein</fullName>
    </submittedName>
</protein>
<keyword evidence="3" id="KW-1185">Reference proteome</keyword>
<evidence type="ECO:0000313" key="3">
    <source>
        <dbReference type="Proteomes" id="UP001420932"/>
    </source>
</evidence>
<name>A0AAP0L503_9MAGN</name>
<reference evidence="2 3" key="1">
    <citation type="submission" date="2024-01" db="EMBL/GenBank/DDBJ databases">
        <title>Genome assemblies of Stephania.</title>
        <authorList>
            <person name="Yang L."/>
        </authorList>
    </citation>
    <scope>NUCLEOTIDE SEQUENCE [LARGE SCALE GENOMIC DNA]</scope>
    <source>
        <strain evidence="2">YNDBR</strain>
        <tissue evidence="2">Leaf</tissue>
    </source>
</reference>
<sequence length="169" mass="17297">MSGGCRHRPHSCGGLARGGGSRRNAQLGIVDDVDRGAGKSVGNEIGGESEVEGVVGAVVLVAGGQGSEGGVVAVAPRPREVGEEGVSEELLGAVEPVGEMGAEAMEEESATPSRTASRERERACHPSSTMSTMLSAIDYVDFVAYMPSTASTSLSVVDSDIRCSTIQLF</sequence>
<dbReference type="EMBL" id="JBBNAF010000002">
    <property type="protein sequence ID" value="KAK9164496.1"/>
    <property type="molecule type" value="Genomic_DNA"/>
</dbReference>
<dbReference type="Proteomes" id="UP001420932">
    <property type="component" value="Unassembled WGS sequence"/>
</dbReference>
<feature type="compositionally biased region" description="Basic residues" evidence="1">
    <location>
        <begin position="1"/>
        <end position="10"/>
    </location>
</feature>